<evidence type="ECO:0000313" key="6">
    <source>
        <dbReference type="EMBL" id="MDG4715856.1"/>
    </source>
</evidence>
<name>A0ABT6G1D8_9FLAO</name>
<dbReference type="InterPro" id="IPR018060">
    <property type="entry name" value="HTH_AraC"/>
</dbReference>
<keyword evidence="2" id="KW-0238">DNA-binding</keyword>
<keyword evidence="3" id="KW-0804">Transcription</keyword>
<dbReference type="PANTHER" id="PTHR43280:SF29">
    <property type="entry name" value="ARAC-FAMILY TRANSCRIPTIONAL REGULATOR"/>
    <property type="match status" value="1"/>
</dbReference>
<feature type="transmembrane region" description="Helical" evidence="4">
    <location>
        <begin position="169"/>
        <end position="189"/>
    </location>
</feature>
<dbReference type="InterPro" id="IPR009057">
    <property type="entry name" value="Homeodomain-like_sf"/>
</dbReference>
<gene>
    <name evidence="6" type="ORF">P7122_08230</name>
</gene>
<feature type="transmembrane region" description="Helical" evidence="4">
    <location>
        <begin position="137"/>
        <end position="160"/>
    </location>
</feature>
<dbReference type="RefSeq" id="WP_278005312.1">
    <property type="nucleotide sequence ID" value="NZ_JARSBN010000004.1"/>
</dbReference>
<feature type="transmembrane region" description="Helical" evidence="4">
    <location>
        <begin position="347"/>
        <end position="366"/>
    </location>
</feature>
<feature type="transmembrane region" description="Helical" evidence="4">
    <location>
        <begin position="231"/>
        <end position="250"/>
    </location>
</feature>
<feature type="transmembrane region" description="Helical" evidence="4">
    <location>
        <begin position="201"/>
        <end position="219"/>
    </location>
</feature>
<dbReference type="EMBL" id="JARSBN010000004">
    <property type="protein sequence ID" value="MDG4715856.1"/>
    <property type="molecule type" value="Genomic_DNA"/>
</dbReference>
<dbReference type="SMART" id="SM00342">
    <property type="entry name" value="HTH_ARAC"/>
    <property type="match status" value="1"/>
</dbReference>
<keyword evidence="4" id="KW-1133">Transmembrane helix</keyword>
<dbReference type="SUPFAM" id="SSF46689">
    <property type="entry name" value="Homeodomain-like"/>
    <property type="match status" value="1"/>
</dbReference>
<feature type="domain" description="HTH araC/xylS-type" evidence="5">
    <location>
        <begin position="403"/>
        <end position="507"/>
    </location>
</feature>
<sequence>MVFLRHIILLLALLLFFNKSKASTYAYTDAKICLESLSKKGLDSILKIQKKKDSIERLDLIKINETLLSNKTSDSIAITKTLAILYSENKDSNKASQHIKKYIQDTQDLSILNNHVFSGIKATEAYSSLSKGYKPHFNFLALLHALTGVIGVFIVIVLFAKRNLDKTSVWLIGSFILFHSFFMLHISLFMSNYNLMFPHSFYISTPFSFLYGPLLYFYFKRVVENYKISFKDTVHLIPTVLLILWLIPYYSLSASEKFNLLIDNTESVHIGRKILVVIKSLSLCLYAIGIYRVYRNKKKTVETNNSELKSRVLWERSIMIIFVCYAFAYLLHGAVVVKLVDYLPFDYLKSVFMIAMIIYMALMSGLRPEIIMNANRNVFGISKLPIKYEKSNLTESYSSELKDQLVDLLTHQKVYKNNTISLETLSEMLGTTRHNTSQVINEHFDMSFYDLINQYRILEAVDIFDEDQKRNLNIIEVAYEVGYNNKVTFNKAFKKHMNQTPSTYIRSLRLA</sequence>
<protein>
    <submittedName>
        <fullName evidence="6">AraC family transcriptional regulator</fullName>
    </submittedName>
</protein>
<reference evidence="6 7" key="1">
    <citation type="submission" date="2023-03" db="EMBL/GenBank/DDBJ databases">
        <title>Strain YYF002 represents a novel species in the genus Winogradskyella isolated from seawater.</title>
        <authorList>
            <person name="Fu Z.-Y."/>
        </authorList>
    </citation>
    <scope>NUCLEOTIDE SEQUENCE [LARGE SCALE GENOMIC DNA]</scope>
    <source>
        <strain evidence="6 7">YYF002</strain>
    </source>
</reference>
<accession>A0ABT6G1D8</accession>
<feature type="transmembrane region" description="Helical" evidence="4">
    <location>
        <begin position="312"/>
        <end position="335"/>
    </location>
</feature>
<keyword evidence="7" id="KW-1185">Reference proteome</keyword>
<dbReference type="Gene3D" id="1.10.10.60">
    <property type="entry name" value="Homeodomain-like"/>
    <property type="match status" value="2"/>
</dbReference>
<evidence type="ECO:0000256" key="3">
    <source>
        <dbReference type="ARBA" id="ARBA00023163"/>
    </source>
</evidence>
<evidence type="ECO:0000313" key="7">
    <source>
        <dbReference type="Proteomes" id="UP001529085"/>
    </source>
</evidence>
<proteinExistence type="predicted"/>
<dbReference type="PANTHER" id="PTHR43280">
    <property type="entry name" value="ARAC-FAMILY TRANSCRIPTIONAL REGULATOR"/>
    <property type="match status" value="1"/>
</dbReference>
<keyword evidence="4" id="KW-0812">Transmembrane</keyword>
<dbReference type="Proteomes" id="UP001529085">
    <property type="component" value="Unassembled WGS sequence"/>
</dbReference>
<evidence type="ECO:0000259" key="5">
    <source>
        <dbReference type="PROSITE" id="PS01124"/>
    </source>
</evidence>
<keyword evidence="4" id="KW-0472">Membrane</keyword>
<organism evidence="6 7">
    <name type="scientific">Winogradskyella marincola</name>
    <dbReference type="NCBI Taxonomy" id="3037795"/>
    <lineage>
        <taxon>Bacteria</taxon>
        <taxon>Pseudomonadati</taxon>
        <taxon>Bacteroidota</taxon>
        <taxon>Flavobacteriia</taxon>
        <taxon>Flavobacteriales</taxon>
        <taxon>Flavobacteriaceae</taxon>
        <taxon>Winogradskyella</taxon>
    </lineage>
</organism>
<comment type="caution">
    <text evidence="6">The sequence shown here is derived from an EMBL/GenBank/DDBJ whole genome shotgun (WGS) entry which is preliminary data.</text>
</comment>
<evidence type="ECO:0000256" key="2">
    <source>
        <dbReference type="ARBA" id="ARBA00023125"/>
    </source>
</evidence>
<evidence type="ECO:0000256" key="4">
    <source>
        <dbReference type="SAM" id="Phobius"/>
    </source>
</evidence>
<dbReference type="PROSITE" id="PS01124">
    <property type="entry name" value="HTH_ARAC_FAMILY_2"/>
    <property type="match status" value="1"/>
</dbReference>
<keyword evidence="1" id="KW-0805">Transcription regulation</keyword>
<evidence type="ECO:0000256" key="1">
    <source>
        <dbReference type="ARBA" id="ARBA00023015"/>
    </source>
</evidence>
<dbReference type="Pfam" id="PF12833">
    <property type="entry name" value="HTH_18"/>
    <property type="match status" value="1"/>
</dbReference>
<feature type="transmembrane region" description="Helical" evidence="4">
    <location>
        <begin position="270"/>
        <end position="291"/>
    </location>
</feature>